<dbReference type="Gene3D" id="3.40.50.970">
    <property type="match status" value="1"/>
</dbReference>
<dbReference type="InterPro" id="IPR029061">
    <property type="entry name" value="THDP-binding"/>
</dbReference>
<dbReference type="GO" id="GO:0006979">
    <property type="term" value="P:response to oxidative stress"/>
    <property type="evidence" value="ECO:0007669"/>
    <property type="project" value="TreeGrafter"/>
</dbReference>
<dbReference type="EC" id="1.2.7.1" evidence="2"/>
<evidence type="ECO:0000259" key="1">
    <source>
        <dbReference type="Pfam" id="PF02775"/>
    </source>
</evidence>
<dbReference type="SUPFAM" id="SSF52518">
    <property type="entry name" value="Thiamin diphosphate-binding fold (THDP-binding)"/>
    <property type="match status" value="1"/>
</dbReference>
<dbReference type="InterPro" id="IPR011766">
    <property type="entry name" value="TPP_enzyme_TPP-bd"/>
</dbReference>
<proteinExistence type="predicted"/>
<dbReference type="PANTHER" id="PTHR32154:SF0">
    <property type="entry name" value="PYRUVATE-FLAVODOXIN OXIDOREDUCTASE-RELATED"/>
    <property type="match status" value="1"/>
</dbReference>
<keyword evidence="2" id="KW-0560">Oxidoreductase</keyword>
<accession>A0A645BG25</accession>
<sequence>MWIFGGDGWAYDIGFGGVDHVLASGNDVNIFVFDTEVYSNTGGQASKASNIGQVAQFAAAGKEVKQKSLAEIAMSYGYIYVAQVAMGANPAQTLKAIQEAEAYPGPSLIIGYSPCEMHSIKGGMMNAQKEMKRAVDCGYWNLFRFNPAAEGAKFTLDSKEPAGGYQDFLMNEARYSRLTREFPERATSLFAKSEEAAKERYEKLVKLKAMYAD</sequence>
<keyword evidence="2" id="KW-0670">Pyruvate</keyword>
<protein>
    <submittedName>
        <fullName evidence="2">Pyruvate synthase</fullName>
        <ecNumber evidence="2">1.2.7.1</ecNumber>
    </submittedName>
</protein>
<dbReference type="PANTHER" id="PTHR32154">
    <property type="entry name" value="PYRUVATE-FLAVODOXIN OXIDOREDUCTASE-RELATED"/>
    <property type="match status" value="1"/>
</dbReference>
<dbReference type="AlphaFoldDB" id="A0A645BG25"/>
<dbReference type="GO" id="GO:0019164">
    <property type="term" value="F:pyruvate synthase activity"/>
    <property type="evidence" value="ECO:0007669"/>
    <property type="project" value="UniProtKB-EC"/>
</dbReference>
<dbReference type="Pfam" id="PF02775">
    <property type="entry name" value="TPP_enzyme_C"/>
    <property type="match status" value="1"/>
</dbReference>
<dbReference type="GO" id="GO:0030976">
    <property type="term" value="F:thiamine pyrophosphate binding"/>
    <property type="evidence" value="ECO:0007669"/>
    <property type="project" value="InterPro"/>
</dbReference>
<feature type="domain" description="Thiamine pyrophosphate enzyme TPP-binding" evidence="1">
    <location>
        <begin position="2"/>
        <end position="109"/>
    </location>
</feature>
<dbReference type="EMBL" id="VSSQ01017922">
    <property type="protein sequence ID" value="MPM60674.1"/>
    <property type="molecule type" value="Genomic_DNA"/>
</dbReference>
<name>A0A645BG25_9ZZZZ</name>
<comment type="caution">
    <text evidence="2">The sequence shown here is derived from an EMBL/GenBank/DDBJ whole genome shotgun (WGS) entry which is preliminary data.</text>
</comment>
<organism evidence="2">
    <name type="scientific">bioreactor metagenome</name>
    <dbReference type="NCBI Taxonomy" id="1076179"/>
    <lineage>
        <taxon>unclassified sequences</taxon>
        <taxon>metagenomes</taxon>
        <taxon>ecological metagenomes</taxon>
    </lineage>
</organism>
<evidence type="ECO:0000313" key="2">
    <source>
        <dbReference type="EMBL" id="MPM60674.1"/>
    </source>
</evidence>
<reference evidence="2" key="1">
    <citation type="submission" date="2019-08" db="EMBL/GenBank/DDBJ databases">
        <authorList>
            <person name="Kucharzyk K."/>
            <person name="Murdoch R.W."/>
            <person name="Higgins S."/>
            <person name="Loffler F."/>
        </authorList>
    </citation>
    <scope>NUCLEOTIDE SEQUENCE</scope>
</reference>
<dbReference type="InterPro" id="IPR050722">
    <property type="entry name" value="Pyruvate:ferred/Flavod_OxRd"/>
</dbReference>
<gene>
    <name evidence="2" type="primary">por_31</name>
    <name evidence="2" type="ORF">SDC9_107526</name>
</gene>